<dbReference type="RefSeq" id="WP_132848732.1">
    <property type="nucleotide sequence ID" value="NZ_CP058648.1"/>
</dbReference>
<dbReference type="AlphaFoldDB" id="A0A4R2TES3"/>
<dbReference type="Proteomes" id="UP000295504">
    <property type="component" value="Unassembled WGS sequence"/>
</dbReference>
<dbReference type="CDD" id="cd24032">
    <property type="entry name" value="ASKHA_NBD_TsaB"/>
    <property type="match status" value="1"/>
</dbReference>
<dbReference type="GO" id="GO:0002949">
    <property type="term" value="P:tRNA threonylcarbamoyladenosine modification"/>
    <property type="evidence" value="ECO:0007669"/>
    <property type="project" value="InterPro"/>
</dbReference>
<dbReference type="PANTHER" id="PTHR11735">
    <property type="entry name" value="TRNA N6-ADENOSINE THREONYLCARBAMOYLTRANSFERASE"/>
    <property type="match status" value="1"/>
</dbReference>
<dbReference type="InterPro" id="IPR000905">
    <property type="entry name" value="Gcp-like_dom"/>
</dbReference>
<dbReference type="GO" id="GO:0005829">
    <property type="term" value="C:cytosol"/>
    <property type="evidence" value="ECO:0007669"/>
    <property type="project" value="TreeGrafter"/>
</dbReference>
<organism evidence="2 3">
    <name type="scientific">Serpentinicella alkaliphila</name>
    <dbReference type="NCBI Taxonomy" id="1734049"/>
    <lineage>
        <taxon>Bacteria</taxon>
        <taxon>Bacillati</taxon>
        <taxon>Bacillota</taxon>
        <taxon>Clostridia</taxon>
        <taxon>Peptostreptococcales</taxon>
        <taxon>Natronincolaceae</taxon>
        <taxon>Serpentinicella</taxon>
    </lineage>
</organism>
<dbReference type="OrthoDB" id="9784166at2"/>
<protein>
    <submittedName>
        <fullName evidence="2">tRNA threonylcarbamoyladenosine biosynthesis protein TsaB</fullName>
    </submittedName>
</protein>
<feature type="domain" description="Gcp-like" evidence="1">
    <location>
        <begin position="23"/>
        <end position="227"/>
    </location>
</feature>
<evidence type="ECO:0000313" key="2">
    <source>
        <dbReference type="EMBL" id="TCQ01838.1"/>
    </source>
</evidence>
<dbReference type="SUPFAM" id="SSF53067">
    <property type="entry name" value="Actin-like ATPase domain"/>
    <property type="match status" value="2"/>
</dbReference>
<dbReference type="InterPro" id="IPR043129">
    <property type="entry name" value="ATPase_NBD"/>
</dbReference>
<sequence>MNILTIDTSSIVASVAIGDEQKLIAEYTINHKKTHSQKLLPMVDEMLKSCDLKAKDIDVFGVSLGPGSFTGLRIGITTTKVMAQALDKPVVGISTLEGLAYNVPYFGGLICPIIDAQRESVYSAIYSWKDNELQTSREADVLEINDLINILKDMNRQVIFLGDGVEKFKPIIDDNIPEISSFATSNLMFPRAGAILELVRKKYEHGLFNKAHEILPIYMRKSQAEVQYEARMMSCEG</sequence>
<accession>A0A4R2TES3</accession>
<dbReference type="Gene3D" id="3.30.420.40">
    <property type="match status" value="2"/>
</dbReference>
<dbReference type="InterPro" id="IPR022496">
    <property type="entry name" value="T6A_TsaB"/>
</dbReference>
<evidence type="ECO:0000259" key="1">
    <source>
        <dbReference type="Pfam" id="PF00814"/>
    </source>
</evidence>
<gene>
    <name evidence="2" type="ORF">EDD79_102236</name>
</gene>
<dbReference type="EMBL" id="SLYC01000022">
    <property type="protein sequence ID" value="TCQ01838.1"/>
    <property type="molecule type" value="Genomic_DNA"/>
</dbReference>
<dbReference type="Pfam" id="PF00814">
    <property type="entry name" value="TsaD"/>
    <property type="match status" value="1"/>
</dbReference>
<dbReference type="PANTHER" id="PTHR11735:SF11">
    <property type="entry name" value="TRNA THREONYLCARBAMOYLADENOSINE BIOSYNTHESIS PROTEIN TSAB"/>
    <property type="match status" value="1"/>
</dbReference>
<comment type="caution">
    <text evidence="2">The sequence shown here is derived from an EMBL/GenBank/DDBJ whole genome shotgun (WGS) entry which is preliminary data.</text>
</comment>
<evidence type="ECO:0000313" key="3">
    <source>
        <dbReference type="Proteomes" id="UP000295504"/>
    </source>
</evidence>
<reference evidence="2 3" key="1">
    <citation type="submission" date="2019-03" db="EMBL/GenBank/DDBJ databases">
        <title>Genomic Encyclopedia of Type Strains, Phase IV (KMG-IV): sequencing the most valuable type-strain genomes for metagenomic binning, comparative biology and taxonomic classification.</title>
        <authorList>
            <person name="Goeker M."/>
        </authorList>
    </citation>
    <scope>NUCLEOTIDE SEQUENCE [LARGE SCALE GENOMIC DNA]</scope>
    <source>
        <strain evidence="2 3">DSM 100013</strain>
    </source>
</reference>
<proteinExistence type="predicted"/>
<name>A0A4R2TES3_9FIRM</name>
<keyword evidence="3" id="KW-1185">Reference proteome</keyword>
<dbReference type="NCBIfam" id="TIGR03725">
    <property type="entry name" value="T6A_YeaZ"/>
    <property type="match status" value="1"/>
</dbReference>